<proteinExistence type="inferred from homology"/>
<evidence type="ECO:0000256" key="7">
    <source>
        <dbReference type="HAMAP-Rule" id="MF_01215"/>
    </source>
</evidence>
<evidence type="ECO:0000256" key="3">
    <source>
        <dbReference type="ARBA" id="ARBA00022793"/>
    </source>
</evidence>
<dbReference type="PANTHER" id="PTHR43375:SF1">
    <property type="entry name" value="OROTIDINE 5'-PHOSPHATE DECARBOXYLASE"/>
    <property type="match status" value="1"/>
</dbReference>
<dbReference type="GO" id="GO:0044205">
    <property type="term" value="P:'de novo' UMP biosynthetic process"/>
    <property type="evidence" value="ECO:0007669"/>
    <property type="project" value="UniProtKB-UniRule"/>
</dbReference>
<evidence type="ECO:0000256" key="5">
    <source>
        <dbReference type="ARBA" id="ARBA00023239"/>
    </source>
</evidence>
<name>A0A2I1K4J3_9LACT</name>
<comment type="catalytic activity">
    <reaction evidence="6 7">
        <text>orotidine 5'-phosphate + H(+) = UMP + CO2</text>
        <dbReference type="Rhea" id="RHEA:11596"/>
        <dbReference type="ChEBI" id="CHEBI:15378"/>
        <dbReference type="ChEBI" id="CHEBI:16526"/>
        <dbReference type="ChEBI" id="CHEBI:57538"/>
        <dbReference type="ChEBI" id="CHEBI:57865"/>
        <dbReference type="EC" id="4.1.1.23"/>
    </reaction>
</comment>
<dbReference type="Gene3D" id="3.20.20.70">
    <property type="entry name" value="Aldolase class I"/>
    <property type="match status" value="1"/>
</dbReference>
<dbReference type="Pfam" id="PF00215">
    <property type="entry name" value="OMPdecase"/>
    <property type="match status" value="1"/>
</dbReference>
<dbReference type="OrthoDB" id="9808470at2"/>
<accession>A0A2I1K4J3</accession>
<dbReference type="SMART" id="SM00934">
    <property type="entry name" value="OMPdecase"/>
    <property type="match status" value="1"/>
</dbReference>
<dbReference type="InterPro" id="IPR011995">
    <property type="entry name" value="OMPdecase_type-2"/>
</dbReference>
<keyword evidence="3 7" id="KW-0210">Decarboxylase</keyword>
<dbReference type="RefSeq" id="WP_101953790.1">
    <property type="nucleotide sequence ID" value="NZ_PKHE01000002.1"/>
</dbReference>
<dbReference type="InterPro" id="IPR001754">
    <property type="entry name" value="OMPdeCOase_dom"/>
</dbReference>
<dbReference type="HAMAP" id="MF_01215">
    <property type="entry name" value="OMPdecase_type2"/>
    <property type="match status" value="1"/>
</dbReference>
<dbReference type="EMBL" id="PKHE01000002">
    <property type="protein sequence ID" value="PKY90564.1"/>
    <property type="molecule type" value="Genomic_DNA"/>
</dbReference>
<evidence type="ECO:0000259" key="8">
    <source>
        <dbReference type="SMART" id="SM00934"/>
    </source>
</evidence>
<organism evidence="9 10">
    <name type="scientific">Falseniella ignava</name>
    <dbReference type="NCBI Taxonomy" id="137730"/>
    <lineage>
        <taxon>Bacteria</taxon>
        <taxon>Bacillati</taxon>
        <taxon>Bacillota</taxon>
        <taxon>Bacilli</taxon>
        <taxon>Lactobacillales</taxon>
        <taxon>Aerococcaceae</taxon>
        <taxon>Falseniella</taxon>
    </lineage>
</organism>
<dbReference type="InterPro" id="IPR011060">
    <property type="entry name" value="RibuloseP-bd_barrel"/>
</dbReference>
<dbReference type="PANTHER" id="PTHR43375">
    <property type="entry name" value="OROTIDINE 5'-PHOSPHATE DECARBOXYLASE"/>
    <property type="match status" value="1"/>
</dbReference>
<evidence type="ECO:0000256" key="6">
    <source>
        <dbReference type="ARBA" id="ARBA00049157"/>
    </source>
</evidence>
<keyword evidence="4 7" id="KW-0665">Pyrimidine biosynthesis</keyword>
<dbReference type="InterPro" id="IPR018089">
    <property type="entry name" value="OMPdecase_AS"/>
</dbReference>
<dbReference type="NCBIfam" id="TIGR02127">
    <property type="entry name" value="pyrF_sub2"/>
    <property type="match status" value="1"/>
</dbReference>
<protein>
    <recommendedName>
        <fullName evidence="7">Orotidine 5'-phosphate decarboxylase</fullName>
        <ecNumber evidence="7">4.1.1.23</ecNumber>
    </recommendedName>
    <alternativeName>
        <fullName evidence="7">OMP decarboxylase</fullName>
        <shortName evidence="7">OMPDCase</shortName>
        <shortName evidence="7">OMPdecase</shortName>
    </alternativeName>
</protein>
<comment type="caution">
    <text evidence="9">The sequence shown here is derived from an EMBL/GenBank/DDBJ whole genome shotgun (WGS) entry which is preliminary data.</text>
</comment>
<sequence>MSIDRLQAAIQAKSFVCVGLDPRLEWLPTEGTVSERLFDFNRQMIDATYDLAACFKLQIAFYEAHGLAGLKAYHQTIQYAKERDCLVIGDIKRGDIDSTAQAYAQAHFSGDFEVDWVTLNPYMGYDTLMPYLPYLQDHQKGIFVLVRTSNPGAKDIEYQWVDGQPLYLKVADDLAKLAQDYLGESGASNIGFVLGGTQVEDISALRQRYQQIPFLIPGYGAQGADPRAVRDYLGNQGHSIVNASRSIIYAFRDYPDGEERMGYYARQALEQMIATIERA</sequence>
<gene>
    <name evidence="7 9" type="primary">pyrF</name>
    <name evidence="9" type="ORF">CYJ57_01505</name>
</gene>
<dbReference type="GO" id="GO:0006207">
    <property type="term" value="P:'de novo' pyrimidine nucleobase biosynthetic process"/>
    <property type="evidence" value="ECO:0007669"/>
    <property type="project" value="InterPro"/>
</dbReference>
<evidence type="ECO:0000256" key="1">
    <source>
        <dbReference type="ARBA" id="ARBA00004861"/>
    </source>
</evidence>
<dbReference type="GO" id="GO:0004590">
    <property type="term" value="F:orotidine-5'-phosphate decarboxylase activity"/>
    <property type="evidence" value="ECO:0007669"/>
    <property type="project" value="UniProtKB-UniRule"/>
</dbReference>
<dbReference type="PROSITE" id="PS00156">
    <property type="entry name" value="OMPDECASE"/>
    <property type="match status" value="1"/>
</dbReference>
<evidence type="ECO:0000313" key="9">
    <source>
        <dbReference type="EMBL" id="PKY90564.1"/>
    </source>
</evidence>
<dbReference type="EC" id="4.1.1.23" evidence="7"/>
<dbReference type="InterPro" id="IPR013785">
    <property type="entry name" value="Aldolase_TIM"/>
</dbReference>
<evidence type="ECO:0000313" key="10">
    <source>
        <dbReference type="Proteomes" id="UP000234384"/>
    </source>
</evidence>
<comment type="pathway">
    <text evidence="1 7">Pyrimidine metabolism; UMP biosynthesis via de novo pathway; UMP from orotate: step 2/2.</text>
</comment>
<feature type="active site" description="Proton donor" evidence="7">
    <location>
        <position position="92"/>
    </location>
</feature>
<feature type="domain" description="Orotidine 5'-phosphate decarboxylase" evidence="8">
    <location>
        <begin position="15"/>
        <end position="260"/>
    </location>
</feature>
<evidence type="ECO:0000256" key="4">
    <source>
        <dbReference type="ARBA" id="ARBA00022975"/>
    </source>
</evidence>
<dbReference type="UniPathway" id="UPA00070">
    <property type="reaction ID" value="UER00120"/>
</dbReference>
<comment type="similarity">
    <text evidence="2 7">Belongs to the OMP decarboxylase family. Type 2 subfamily.</text>
</comment>
<dbReference type="AlphaFoldDB" id="A0A2I1K4J3"/>
<keyword evidence="5 7" id="KW-0456">Lyase</keyword>
<evidence type="ECO:0000256" key="2">
    <source>
        <dbReference type="ARBA" id="ARBA00008847"/>
    </source>
</evidence>
<dbReference type="SUPFAM" id="SSF51366">
    <property type="entry name" value="Ribulose-phoshate binding barrel"/>
    <property type="match status" value="1"/>
</dbReference>
<dbReference type="Proteomes" id="UP000234384">
    <property type="component" value="Unassembled WGS sequence"/>
</dbReference>
<dbReference type="CDD" id="cd04725">
    <property type="entry name" value="OMP_decarboxylase_like"/>
    <property type="match status" value="1"/>
</dbReference>
<reference evidence="9 10" key="1">
    <citation type="submission" date="2017-12" db="EMBL/GenBank/DDBJ databases">
        <title>Phylogenetic diversity of female urinary microbiome.</title>
        <authorList>
            <person name="Thomas-White K."/>
            <person name="Wolfe A.J."/>
        </authorList>
    </citation>
    <scope>NUCLEOTIDE SEQUENCE [LARGE SCALE GENOMIC DNA]</scope>
    <source>
        <strain evidence="9 10">UMB0898</strain>
    </source>
</reference>